<sequence>MDFSSLVSWIWDAGEASPRNFWLRLRRSFECPTAIQRATLLITADSRYELYVNGHDAGNGPVRSFPWAYSYDEYDITSWLHTGQENVLAARVTHLGDHSFQYIRGRGGFLCELLLEFVDGTSRRLVSDATWRVSPDPVFVRAVPRICVQQGFEEQYDARTEDGWRDPSYVLSEDWQPATIIGPVGTSPWDELVPRGIPFLTRDVVQPTKVLALELARQRPGVGWSFDLRHRVRDLSLGLRGEPLGTRGVAFVTELIVQQPCQVTLVSASSADYEGRGISCSGQRIHNNIFDLQAGHNLFVIAGTEWPALSFQTTEDLTFSASRLVDDPTAVWVYLGSFDERDDTYQRLLAAATPDELPASERIAIAAAENMEDIALITRAQQFALPASGFCDASIAGPQPREFLDSSTAVLAEHISAFLHQDANYTLLYPQSNGDLHIVVDFGREVVGFPVLELDAPEGTIVDANFFEGIDASGIFWTDMLRNTFRYTCRAGHQTFRSHQRRGYRYASLTFRFPTPDSAPIRLYNLHTLLNTYPVERRGSFACSDQLLTSIWDVAAYTVQLCMEDTYVDCPAYEQVFWVGDARNSALSNAVAFGAYDLTTRCLLLTGQSLSRRLDAIKPPHLQGQAHLTTDHVASGWFSQIPMWTFLWIWNVWEHYELTGDRDILAQLYPAVRECLQRSLAFLSPRGLINFPDVWNLVDWSAMDLTRDGEVTSSNALLVESLRRAARMAEVLSDNSSQPQQEVQQYREAAERIYSAINAYCWSEERGAYVDTVRDEQGYQYHQALSAEYGTHLDDRATFLARTRISEHTNTLVLLCNCAPVERVERILPLVEAAQQGNFIGSSPDQASKFAADAIVPVGSPWFLFFTAETLFAYNRIDTVISLIREQWGRMLEKGATTFWETFPNLTSPHWSRSLCHGWSAAPAYFLSAQVLGIQPANPGYSHIRIAPHTSKLQWARGTVPTPHGDITLSWTHQHATLGIEVSLPPGTTGEIILSNTTYPITPNQTHYSFPLHPA</sequence>
<dbReference type="Gene3D" id="1.50.10.10">
    <property type="match status" value="1"/>
</dbReference>
<gene>
    <name evidence="5" type="ORF">KDA_28120</name>
</gene>
<proteinExistence type="predicted"/>
<keyword evidence="6" id="KW-1185">Reference proteome</keyword>
<dbReference type="SUPFAM" id="SSF48208">
    <property type="entry name" value="Six-hairpin glycosidases"/>
    <property type="match status" value="1"/>
</dbReference>
<feature type="domain" description="Bacterial alpha-L-rhamnosidase N-terminal" evidence="2">
    <location>
        <begin position="34"/>
        <end position="180"/>
    </location>
</feature>
<organism evidence="5 6">
    <name type="scientific">Dictyobacter alpinus</name>
    <dbReference type="NCBI Taxonomy" id="2014873"/>
    <lineage>
        <taxon>Bacteria</taxon>
        <taxon>Bacillati</taxon>
        <taxon>Chloroflexota</taxon>
        <taxon>Ktedonobacteria</taxon>
        <taxon>Ktedonobacterales</taxon>
        <taxon>Dictyobacteraceae</taxon>
        <taxon>Dictyobacter</taxon>
    </lineage>
</organism>
<reference evidence="6" key="1">
    <citation type="submission" date="2018-12" db="EMBL/GenBank/DDBJ databases">
        <title>Tengunoibacter tsumagoiensis gen. nov., sp. nov., Dictyobacter kobayashii sp. nov., D. alpinus sp. nov., and D. joshuensis sp. nov. and description of Dictyobacteraceae fam. nov. within the order Ktedonobacterales isolated from Tengu-no-mugimeshi.</title>
        <authorList>
            <person name="Wang C.M."/>
            <person name="Zheng Y."/>
            <person name="Sakai Y."/>
            <person name="Toyoda A."/>
            <person name="Minakuchi Y."/>
            <person name="Abe K."/>
            <person name="Yokota A."/>
            <person name="Yabe S."/>
        </authorList>
    </citation>
    <scope>NUCLEOTIDE SEQUENCE [LARGE SCALE GENOMIC DNA]</scope>
    <source>
        <strain evidence="6">Uno16</strain>
    </source>
</reference>
<dbReference type="InterPro" id="IPR012341">
    <property type="entry name" value="6hp_glycosidase-like_sf"/>
</dbReference>
<evidence type="ECO:0000259" key="1">
    <source>
        <dbReference type="Pfam" id="PF05592"/>
    </source>
</evidence>
<dbReference type="AlphaFoldDB" id="A0A402B7J5"/>
<dbReference type="PANTHER" id="PTHR34987:SF4">
    <property type="entry name" value="ALPHA-L-RHAMNOSIDASE C-TERMINAL DOMAIN-CONTAINING PROTEIN"/>
    <property type="match status" value="1"/>
</dbReference>
<dbReference type="Gene3D" id="2.60.120.260">
    <property type="entry name" value="Galactose-binding domain-like"/>
    <property type="match status" value="3"/>
</dbReference>
<evidence type="ECO:0000259" key="4">
    <source>
        <dbReference type="Pfam" id="PF17390"/>
    </source>
</evidence>
<dbReference type="PANTHER" id="PTHR34987">
    <property type="entry name" value="C, PUTATIVE (AFU_ORTHOLOGUE AFUA_3G02880)-RELATED"/>
    <property type="match status" value="1"/>
</dbReference>
<dbReference type="InterPro" id="IPR035398">
    <property type="entry name" value="Bac_rhamnosid_C"/>
</dbReference>
<evidence type="ECO:0000259" key="2">
    <source>
        <dbReference type="Pfam" id="PF08531"/>
    </source>
</evidence>
<evidence type="ECO:0000313" key="5">
    <source>
        <dbReference type="EMBL" id="GCE27328.1"/>
    </source>
</evidence>
<dbReference type="InterPro" id="IPR035396">
    <property type="entry name" value="Bac_rhamnosid6H"/>
</dbReference>
<protein>
    <submittedName>
        <fullName evidence="5">Uncharacterized protein</fullName>
    </submittedName>
</protein>
<dbReference type="SUPFAM" id="SSF49785">
    <property type="entry name" value="Galactose-binding domain-like"/>
    <property type="match status" value="1"/>
</dbReference>
<dbReference type="Pfam" id="PF17389">
    <property type="entry name" value="Bac_rhamnosid6H"/>
    <property type="match status" value="2"/>
</dbReference>
<feature type="domain" description="Alpha-L-rhamnosidase concanavalin-like" evidence="1">
    <location>
        <begin position="435"/>
        <end position="510"/>
    </location>
</feature>
<evidence type="ECO:0000313" key="6">
    <source>
        <dbReference type="Proteomes" id="UP000287171"/>
    </source>
</evidence>
<dbReference type="Gene3D" id="2.60.420.10">
    <property type="entry name" value="Maltose phosphorylase, domain 3"/>
    <property type="match status" value="1"/>
</dbReference>
<evidence type="ECO:0000259" key="3">
    <source>
        <dbReference type="Pfam" id="PF17389"/>
    </source>
</evidence>
<feature type="domain" description="Alpha-L-rhamnosidase six-hairpin glycosidase" evidence="3">
    <location>
        <begin position="870"/>
        <end position="931"/>
    </location>
</feature>
<comment type="caution">
    <text evidence="5">The sequence shown here is derived from an EMBL/GenBank/DDBJ whole genome shotgun (WGS) entry which is preliminary data.</text>
</comment>
<dbReference type="OrthoDB" id="9761045at2"/>
<feature type="domain" description="Alpha-L-rhamnosidase C-terminal" evidence="4">
    <location>
        <begin position="933"/>
        <end position="1000"/>
    </location>
</feature>
<dbReference type="Pfam" id="PF17390">
    <property type="entry name" value="Bac_rhamnosid_C"/>
    <property type="match status" value="1"/>
</dbReference>
<accession>A0A402B7J5</accession>
<dbReference type="EMBL" id="BIFT01000001">
    <property type="protein sequence ID" value="GCE27328.1"/>
    <property type="molecule type" value="Genomic_DNA"/>
</dbReference>
<name>A0A402B7J5_9CHLR</name>
<dbReference type="GO" id="GO:0005975">
    <property type="term" value="P:carbohydrate metabolic process"/>
    <property type="evidence" value="ECO:0007669"/>
    <property type="project" value="InterPro"/>
</dbReference>
<dbReference type="InterPro" id="IPR013737">
    <property type="entry name" value="Bac_rhamnosid_N"/>
</dbReference>
<feature type="domain" description="Alpha-L-rhamnosidase six-hairpin glycosidase" evidence="3">
    <location>
        <begin position="537"/>
        <end position="773"/>
    </location>
</feature>
<dbReference type="Proteomes" id="UP000287171">
    <property type="component" value="Unassembled WGS sequence"/>
</dbReference>
<dbReference type="Pfam" id="PF05592">
    <property type="entry name" value="Bac_rhamnosid"/>
    <property type="match status" value="1"/>
</dbReference>
<dbReference type="InterPro" id="IPR008902">
    <property type="entry name" value="Rhamnosid_concanavalin"/>
</dbReference>
<dbReference type="RefSeq" id="WP_126627692.1">
    <property type="nucleotide sequence ID" value="NZ_BIFT01000001.1"/>
</dbReference>
<dbReference type="InterPro" id="IPR008979">
    <property type="entry name" value="Galactose-bd-like_sf"/>
</dbReference>
<dbReference type="InterPro" id="IPR008928">
    <property type="entry name" value="6-hairpin_glycosidase_sf"/>
</dbReference>
<dbReference type="Pfam" id="PF08531">
    <property type="entry name" value="Bac_rhamnosid_N"/>
    <property type="match status" value="1"/>
</dbReference>